<reference evidence="2" key="1">
    <citation type="journal article" date="2023" name="Mol. Phylogenet. Evol.">
        <title>Genome-scale phylogeny and comparative genomics of the fungal order Sordariales.</title>
        <authorList>
            <person name="Hensen N."/>
            <person name="Bonometti L."/>
            <person name="Westerberg I."/>
            <person name="Brannstrom I.O."/>
            <person name="Guillou S."/>
            <person name="Cros-Aarteil S."/>
            <person name="Calhoun S."/>
            <person name="Haridas S."/>
            <person name="Kuo A."/>
            <person name="Mondo S."/>
            <person name="Pangilinan J."/>
            <person name="Riley R."/>
            <person name="LaButti K."/>
            <person name="Andreopoulos B."/>
            <person name="Lipzen A."/>
            <person name="Chen C."/>
            <person name="Yan M."/>
            <person name="Daum C."/>
            <person name="Ng V."/>
            <person name="Clum A."/>
            <person name="Steindorff A."/>
            <person name="Ohm R.A."/>
            <person name="Martin F."/>
            <person name="Silar P."/>
            <person name="Natvig D.O."/>
            <person name="Lalanne C."/>
            <person name="Gautier V."/>
            <person name="Ament-Velasquez S.L."/>
            <person name="Kruys A."/>
            <person name="Hutchinson M.I."/>
            <person name="Powell A.J."/>
            <person name="Barry K."/>
            <person name="Miller A.N."/>
            <person name="Grigoriev I.V."/>
            <person name="Debuchy R."/>
            <person name="Gladieux P."/>
            <person name="Hiltunen Thoren M."/>
            <person name="Johannesson H."/>
        </authorList>
    </citation>
    <scope>NUCLEOTIDE SEQUENCE</scope>
    <source>
        <strain evidence="2">CBS 757.83</strain>
    </source>
</reference>
<dbReference type="PANTHER" id="PTHR35043:SF7">
    <property type="entry name" value="TRANSCRIPTION FACTOR DOMAIN-CONTAINING PROTEIN"/>
    <property type="match status" value="1"/>
</dbReference>
<evidence type="ECO:0000256" key="1">
    <source>
        <dbReference type="SAM" id="Phobius"/>
    </source>
</evidence>
<name>A0AAN6PVN8_9PEZI</name>
<comment type="caution">
    <text evidence="2">The sequence shown here is derived from an EMBL/GenBank/DDBJ whole genome shotgun (WGS) entry which is preliminary data.</text>
</comment>
<accession>A0AAN6PVN8</accession>
<dbReference type="EMBL" id="MU863729">
    <property type="protein sequence ID" value="KAK4096211.1"/>
    <property type="molecule type" value="Genomic_DNA"/>
</dbReference>
<dbReference type="Proteomes" id="UP001305647">
    <property type="component" value="Unassembled WGS sequence"/>
</dbReference>
<feature type="transmembrane region" description="Helical" evidence="1">
    <location>
        <begin position="270"/>
        <end position="289"/>
    </location>
</feature>
<dbReference type="AlphaFoldDB" id="A0AAN6PVN8"/>
<keyword evidence="3" id="KW-1185">Reference proteome</keyword>
<dbReference type="PANTHER" id="PTHR35043">
    <property type="entry name" value="TRANSCRIPTION FACTOR DOMAIN-CONTAINING PROTEIN"/>
    <property type="match status" value="1"/>
</dbReference>
<feature type="transmembrane region" description="Helical" evidence="1">
    <location>
        <begin position="301"/>
        <end position="325"/>
    </location>
</feature>
<proteinExistence type="predicted"/>
<protein>
    <submittedName>
        <fullName evidence="2">Uncharacterized protein</fullName>
    </submittedName>
</protein>
<keyword evidence="1" id="KW-1133">Transmembrane helix</keyword>
<keyword evidence="1" id="KW-0812">Transmembrane</keyword>
<feature type="transmembrane region" description="Helical" evidence="1">
    <location>
        <begin position="346"/>
        <end position="366"/>
    </location>
</feature>
<feature type="transmembrane region" description="Helical" evidence="1">
    <location>
        <begin position="155"/>
        <end position="177"/>
    </location>
</feature>
<reference evidence="2" key="2">
    <citation type="submission" date="2023-05" db="EMBL/GenBank/DDBJ databases">
        <authorList>
            <consortium name="Lawrence Berkeley National Laboratory"/>
            <person name="Steindorff A."/>
            <person name="Hensen N."/>
            <person name="Bonometti L."/>
            <person name="Westerberg I."/>
            <person name="Brannstrom I.O."/>
            <person name="Guillou S."/>
            <person name="Cros-Aarteil S."/>
            <person name="Calhoun S."/>
            <person name="Haridas S."/>
            <person name="Kuo A."/>
            <person name="Mondo S."/>
            <person name="Pangilinan J."/>
            <person name="Riley R."/>
            <person name="Labutti K."/>
            <person name="Andreopoulos B."/>
            <person name="Lipzen A."/>
            <person name="Chen C."/>
            <person name="Yanf M."/>
            <person name="Daum C."/>
            <person name="Ng V."/>
            <person name="Clum A."/>
            <person name="Ohm R."/>
            <person name="Martin F."/>
            <person name="Silar P."/>
            <person name="Natvig D."/>
            <person name="Lalanne C."/>
            <person name="Gautier V."/>
            <person name="Ament-Velasquez S.L."/>
            <person name="Kruys A."/>
            <person name="Hutchinson M.I."/>
            <person name="Powell A.J."/>
            <person name="Barry K."/>
            <person name="Miller A.N."/>
            <person name="Grigoriev I.V."/>
            <person name="Debuchy R."/>
            <person name="Gladieux P."/>
            <person name="Thoren M.H."/>
            <person name="Johannesson H."/>
        </authorList>
    </citation>
    <scope>NUCLEOTIDE SEQUENCE</scope>
    <source>
        <strain evidence="2">CBS 757.83</strain>
    </source>
</reference>
<evidence type="ECO:0000313" key="2">
    <source>
        <dbReference type="EMBL" id="KAK4096211.1"/>
    </source>
</evidence>
<sequence length="392" mass="43725">MIIFSPNCTLPGHDRGLVASPSVRSTADIVWSCVATLLLCCWSILHLKVPPQFQPTNRSQRNFRAAWLVWRKVKWMCVSILAPEAVLAKAVTDFLAARANTKLIGAFAEEDKVQWTESHSFLADMGGFTIRFSELICELPNVTKDDILDRSKGDWLVKVLASLQIAWLGLQVVWRWYLDIATTPLEVMTFAFAATAVITYLFLMRHPKDVMTTIYLRATKAASPEDVRAIYASGPRHFGMMKGIDEHAVPNNAINTAACEWFDHEGAETAYIACLYIGSAIFCGLHLLAWNFPFPTAVDQVIWRVATLVSIMAPVGIPFLVCIPYRAGWSCCRKTGDEGAQKRVEGLLVSSATFGVLVVARLLLIVEVFRTLYFLPQDAYLSTWTSNMPHMG</sequence>
<evidence type="ECO:0000313" key="3">
    <source>
        <dbReference type="Proteomes" id="UP001305647"/>
    </source>
</evidence>
<gene>
    <name evidence="2" type="ORF">N658DRAFT_519333</name>
</gene>
<keyword evidence="1" id="KW-0472">Membrane</keyword>
<organism evidence="2 3">
    <name type="scientific">Parathielavia hyrcaniae</name>
    <dbReference type="NCBI Taxonomy" id="113614"/>
    <lineage>
        <taxon>Eukaryota</taxon>
        <taxon>Fungi</taxon>
        <taxon>Dikarya</taxon>
        <taxon>Ascomycota</taxon>
        <taxon>Pezizomycotina</taxon>
        <taxon>Sordariomycetes</taxon>
        <taxon>Sordariomycetidae</taxon>
        <taxon>Sordariales</taxon>
        <taxon>Chaetomiaceae</taxon>
        <taxon>Parathielavia</taxon>
    </lineage>
</organism>
<feature type="transmembrane region" description="Helical" evidence="1">
    <location>
        <begin position="183"/>
        <end position="203"/>
    </location>
</feature>